<name>A0A0J9VQV1_PLAVI</name>
<protein>
    <recommendedName>
        <fullName evidence="4">Variable surface protein</fullName>
    </recommendedName>
</protein>
<evidence type="ECO:0000313" key="3">
    <source>
        <dbReference type="Proteomes" id="UP000053776"/>
    </source>
</evidence>
<dbReference type="EMBL" id="KQ235146">
    <property type="protein sequence ID" value="KMZ89748.1"/>
    <property type="molecule type" value="Genomic_DNA"/>
</dbReference>
<dbReference type="Proteomes" id="UP000053776">
    <property type="component" value="Unassembled WGS sequence"/>
</dbReference>
<dbReference type="InterPro" id="IPR008780">
    <property type="entry name" value="Plasmodium_Vir"/>
</dbReference>
<dbReference type="AlphaFoldDB" id="A0A0J9VQV1"/>
<evidence type="ECO:0000256" key="1">
    <source>
        <dbReference type="SAM" id="MobiDB-lite"/>
    </source>
</evidence>
<evidence type="ECO:0000313" key="2">
    <source>
        <dbReference type="EMBL" id="KMZ89748.1"/>
    </source>
</evidence>
<sequence length="317" mass="37084">MSYKILKILIIEFYRNMKNDNILSAYKDYDNPVNKGDSLYQFYNNDIRYGENKKDYTDISVKLLRNLMTLSDNTYNGSKRFEYCIYLYHWIYYRTKEHDIPKVLLSSVYTEFENKKLKPETNICPYSKYSNISAKTDEIIKLKIFYDNIDKIKNILINKVQSKDCRFQKFIHSCVNIYKKLNKMYCLTDDRKTTNKDICDIVSEFSTGYIAFILSKKEETEIDLPSLSFSDSEDNTDTINIAGCSSHGNPEESNSNNNDQPDSTVLHTVPKVLGTMAGISSIIAMSYKVYYYFDLHSINNVKNTYILFNIKINIKIL</sequence>
<accession>A0A0J9VQV1</accession>
<reference evidence="2 3" key="1">
    <citation type="submission" date="2011-08" db="EMBL/GenBank/DDBJ databases">
        <title>The Genome Sequence of Plasmodium vivax Mauritania I.</title>
        <authorList>
            <consortium name="The Broad Institute Genome Sequencing Platform"/>
            <consortium name="The Broad Institute Genome Sequencing Center for Infectious Disease"/>
            <person name="Neafsey D."/>
            <person name="Carlton J."/>
            <person name="Barnwell J."/>
            <person name="Collins W."/>
            <person name="Escalante A."/>
            <person name="Mullikin J."/>
            <person name="Saul A."/>
            <person name="Guigo R."/>
            <person name="Camara F."/>
            <person name="Young S.K."/>
            <person name="Zeng Q."/>
            <person name="Gargeya S."/>
            <person name="Fitzgerald M."/>
            <person name="Haas B."/>
            <person name="Abouelleil A."/>
            <person name="Alvarado L."/>
            <person name="Arachchi H.M."/>
            <person name="Berlin A."/>
            <person name="Brown A."/>
            <person name="Chapman S.B."/>
            <person name="Chen Z."/>
            <person name="Dunbar C."/>
            <person name="Freedman E."/>
            <person name="Gearin G."/>
            <person name="Gellesch M."/>
            <person name="Goldberg J."/>
            <person name="Griggs A."/>
            <person name="Gujja S."/>
            <person name="Heiman D."/>
            <person name="Howarth C."/>
            <person name="Larson L."/>
            <person name="Lui A."/>
            <person name="MacDonald P.J.P."/>
            <person name="Montmayeur A."/>
            <person name="Murphy C."/>
            <person name="Neiman D."/>
            <person name="Pearson M."/>
            <person name="Priest M."/>
            <person name="Roberts A."/>
            <person name="Saif S."/>
            <person name="Shea T."/>
            <person name="Shenoy N."/>
            <person name="Sisk P."/>
            <person name="Stolte C."/>
            <person name="Sykes S."/>
            <person name="Wortman J."/>
            <person name="Nusbaum C."/>
            <person name="Birren B."/>
        </authorList>
    </citation>
    <scope>NUCLEOTIDE SEQUENCE [LARGE SCALE GENOMIC DNA]</scope>
    <source>
        <strain evidence="2 3">Mauritania I</strain>
    </source>
</reference>
<feature type="region of interest" description="Disordered" evidence="1">
    <location>
        <begin position="240"/>
        <end position="262"/>
    </location>
</feature>
<proteinExistence type="predicted"/>
<gene>
    <name evidence="2" type="ORF">PVMG_04578</name>
</gene>
<feature type="compositionally biased region" description="Polar residues" evidence="1">
    <location>
        <begin position="246"/>
        <end position="262"/>
    </location>
</feature>
<organism evidence="2 3">
    <name type="scientific">Plasmodium vivax Mauritania I</name>
    <dbReference type="NCBI Taxonomy" id="1035515"/>
    <lineage>
        <taxon>Eukaryota</taxon>
        <taxon>Sar</taxon>
        <taxon>Alveolata</taxon>
        <taxon>Apicomplexa</taxon>
        <taxon>Aconoidasida</taxon>
        <taxon>Haemosporida</taxon>
        <taxon>Plasmodiidae</taxon>
        <taxon>Plasmodium</taxon>
        <taxon>Plasmodium (Plasmodium)</taxon>
    </lineage>
</organism>
<evidence type="ECO:0008006" key="4">
    <source>
        <dbReference type="Google" id="ProtNLM"/>
    </source>
</evidence>
<dbReference type="Pfam" id="PF05795">
    <property type="entry name" value="Plasmodium_Vir"/>
    <property type="match status" value="1"/>
</dbReference>